<dbReference type="Proteomes" id="UP000325292">
    <property type="component" value="Chromosome"/>
</dbReference>
<evidence type="ECO:0000256" key="1">
    <source>
        <dbReference type="SAM" id="Phobius"/>
    </source>
</evidence>
<name>A0ABM6RQS2_9FIRM</name>
<feature type="transmembrane region" description="Helical" evidence="1">
    <location>
        <begin position="12"/>
        <end position="32"/>
    </location>
</feature>
<keyword evidence="3" id="KW-1185">Reference proteome</keyword>
<evidence type="ECO:0000313" key="3">
    <source>
        <dbReference type="Proteomes" id="UP000325292"/>
    </source>
</evidence>
<keyword evidence="1" id="KW-0472">Membrane</keyword>
<keyword evidence="1" id="KW-1133">Transmembrane helix</keyword>
<sequence length="64" mass="7242">MCTLWSKNLVILGVLASFIHPWFIIIAIYPFVARLITHLTGRNWWPATTSCAVSVSERPRKGNS</sequence>
<reference evidence="2 3" key="1">
    <citation type="journal article" date="2019" name="Sci. Rep.">
        <title>Sulfobacillus thermotolerans: new insights into resistance and metabolic capacities of acidophilic chemolithotrophs.</title>
        <authorList>
            <person name="Panyushkina A.E."/>
            <person name="Babenko V.V."/>
            <person name="Nikitina A.S."/>
            <person name="Selezneva O.V."/>
            <person name="Tsaplina I.A."/>
            <person name="Letarova M.A."/>
            <person name="Kostryukova E.S."/>
            <person name="Letarov A.V."/>
        </authorList>
    </citation>
    <scope>NUCLEOTIDE SEQUENCE [LARGE SCALE GENOMIC DNA]</scope>
    <source>
        <strain evidence="2 3">Kr1</strain>
    </source>
</reference>
<dbReference type="RefSeq" id="WP_103375374.1">
    <property type="nucleotide sequence ID" value="NZ_CP133983.1"/>
</dbReference>
<organism evidence="2 3">
    <name type="scientific">Sulfobacillus thermotolerans</name>
    <dbReference type="NCBI Taxonomy" id="338644"/>
    <lineage>
        <taxon>Bacteria</taxon>
        <taxon>Bacillati</taxon>
        <taxon>Bacillota</taxon>
        <taxon>Clostridia</taxon>
        <taxon>Eubacteriales</taxon>
        <taxon>Clostridiales Family XVII. Incertae Sedis</taxon>
        <taxon>Sulfobacillus</taxon>
    </lineage>
</organism>
<dbReference type="EMBL" id="CP019454">
    <property type="protein sequence ID" value="AUW93617.1"/>
    <property type="molecule type" value="Genomic_DNA"/>
</dbReference>
<protein>
    <submittedName>
        <fullName evidence="2">Uncharacterized protein</fullName>
    </submittedName>
</protein>
<accession>A0ABM6RQS2</accession>
<gene>
    <name evidence="2" type="ORF">BXT84_06390</name>
</gene>
<proteinExistence type="predicted"/>
<evidence type="ECO:0000313" key="2">
    <source>
        <dbReference type="EMBL" id="AUW93617.1"/>
    </source>
</evidence>
<keyword evidence="1" id="KW-0812">Transmembrane</keyword>